<dbReference type="Pfam" id="PF03573">
    <property type="entry name" value="OprD"/>
    <property type="match status" value="1"/>
</dbReference>
<dbReference type="AlphaFoldDB" id="A0A1X7JNU3"/>
<dbReference type="InterPro" id="IPR005318">
    <property type="entry name" value="OM_porin_bac"/>
</dbReference>
<sequence>MKFYSYILLFILAPFVLSAQNNHQQFESIDSVSHGSFNPNEAHSFHEWFKKGHVSGLFRSNFISTYRPESQHFSGAAGLGGRIYYHSAYWHGFQIGIGGIYTYNILSTDLSNTTESFYLPKWERQLFDLEDPDNKHDLDRLEELFIKYRHKDSYVKIGKMLLNTPLVNPQDSRMKPSAFQGIWIDWNEGHRFEINGGFFNKVSPRSTTEWIEISESINLYDHLLDPDSSHYVMDTKGLLIAGGHYIPNEKISFHSWQYLIENISFITFNQIEYQESKVKLGLQYYFQNAVNENHYLDQDHIAHKISGQIKWTEDKWQLSYNQTANLSDYAMKFPSEWGAEPFYTFISRHRIMGLEQINSRALKLDIQPFNNWESLNIGLYGVHSSFSQSKASNSMTQLSLDIQTHFKGNWKALKLRFLNSYFITDGFSENDFLYESIYHSQLILNYRF</sequence>
<evidence type="ECO:0000256" key="1">
    <source>
        <dbReference type="ARBA" id="ARBA00009075"/>
    </source>
</evidence>
<dbReference type="Proteomes" id="UP000193804">
    <property type="component" value="Unassembled WGS sequence"/>
</dbReference>
<gene>
    <name evidence="5" type="ORF">SAMN05661096_01890</name>
</gene>
<dbReference type="GO" id="GO:0015288">
    <property type="term" value="F:porin activity"/>
    <property type="evidence" value="ECO:0007669"/>
    <property type="project" value="TreeGrafter"/>
</dbReference>
<dbReference type="PANTHER" id="PTHR34596">
    <property type="entry name" value="CHITOPORIN"/>
    <property type="match status" value="1"/>
</dbReference>
<dbReference type="RefSeq" id="WP_176223761.1">
    <property type="nucleotide sequence ID" value="NZ_FXAW01000003.1"/>
</dbReference>
<evidence type="ECO:0000313" key="5">
    <source>
        <dbReference type="EMBL" id="SMG29674.1"/>
    </source>
</evidence>
<dbReference type="GO" id="GO:0016020">
    <property type="term" value="C:membrane"/>
    <property type="evidence" value="ECO:0007669"/>
    <property type="project" value="InterPro"/>
</dbReference>
<dbReference type="STRING" id="1028.SAMN05661096_01890"/>
<evidence type="ECO:0000313" key="6">
    <source>
        <dbReference type="Proteomes" id="UP000193804"/>
    </source>
</evidence>
<dbReference type="EMBL" id="FXAW01000003">
    <property type="protein sequence ID" value="SMG29674.1"/>
    <property type="molecule type" value="Genomic_DNA"/>
</dbReference>
<name>A0A1X7JNU3_9BACT</name>
<keyword evidence="2" id="KW-0813">Transport</keyword>
<comment type="similarity">
    <text evidence="1">Belongs to the outer membrane porin (Opr) (TC 1.B.25) family.</text>
</comment>
<evidence type="ECO:0000256" key="2">
    <source>
        <dbReference type="ARBA" id="ARBA00022448"/>
    </source>
</evidence>
<evidence type="ECO:0000256" key="3">
    <source>
        <dbReference type="ARBA" id="ARBA00022729"/>
    </source>
</evidence>
<organism evidence="5 6">
    <name type="scientific">Marivirga sericea</name>
    <dbReference type="NCBI Taxonomy" id="1028"/>
    <lineage>
        <taxon>Bacteria</taxon>
        <taxon>Pseudomonadati</taxon>
        <taxon>Bacteroidota</taxon>
        <taxon>Cytophagia</taxon>
        <taxon>Cytophagales</taxon>
        <taxon>Marivirgaceae</taxon>
        <taxon>Marivirga</taxon>
    </lineage>
</organism>
<dbReference type="PANTHER" id="PTHR34596:SF2">
    <property type="entry name" value="CHITOPORIN"/>
    <property type="match status" value="1"/>
</dbReference>
<keyword evidence="6" id="KW-1185">Reference proteome</keyword>
<feature type="signal peptide" evidence="4">
    <location>
        <begin position="1"/>
        <end position="19"/>
    </location>
</feature>
<dbReference type="InterPro" id="IPR023614">
    <property type="entry name" value="Porin_dom_sf"/>
</dbReference>
<reference evidence="6" key="1">
    <citation type="submission" date="2017-04" db="EMBL/GenBank/DDBJ databases">
        <authorList>
            <person name="Varghese N."/>
            <person name="Submissions S."/>
        </authorList>
    </citation>
    <scope>NUCLEOTIDE SEQUENCE [LARGE SCALE GENOMIC DNA]</scope>
    <source>
        <strain evidence="6">DSM 4125</strain>
    </source>
</reference>
<accession>A0A1X7JNU3</accession>
<feature type="chain" id="PRO_5012191711" evidence="4">
    <location>
        <begin position="20"/>
        <end position="448"/>
    </location>
</feature>
<protein>
    <submittedName>
        <fullName evidence="5">Outer membrane porin, OprD family</fullName>
    </submittedName>
</protein>
<keyword evidence="3 4" id="KW-0732">Signal</keyword>
<dbReference type="Gene3D" id="2.40.160.10">
    <property type="entry name" value="Porin"/>
    <property type="match status" value="1"/>
</dbReference>
<proteinExistence type="inferred from homology"/>
<evidence type="ECO:0000256" key="4">
    <source>
        <dbReference type="SAM" id="SignalP"/>
    </source>
</evidence>